<evidence type="ECO:0000256" key="1">
    <source>
        <dbReference type="ARBA" id="ARBA00004370"/>
    </source>
</evidence>
<accession>A0A6M4H514</accession>
<evidence type="ECO:0000256" key="2">
    <source>
        <dbReference type="ARBA" id="ARBA00007165"/>
    </source>
</evidence>
<dbReference type="RefSeq" id="WP_171160365.1">
    <property type="nucleotide sequence ID" value="NZ_CP053073.1"/>
</dbReference>
<dbReference type="CDD" id="cd06662">
    <property type="entry name" value="SURF1"/>
    <property type="match status" value="1"/>
</dbReference>
<dbReference type="Pfam" id="PF02104">
    <property type="entry name" value="SURF1"/>
    <property type="match status" value="1"/>
</dbReference>
<dbReference type="PROSITE" id="PS50895">
    <property type="entry name" value="SURF1"/>
    <property type="match status" value="1"/>
</dbReference>
<keyword evidence="5 6" id="KW-0472">Membrane</keyword>
<keyword evidence="4 6" id="KW-1133">Transmembrane helix</keyword>
<evidence type="ECO:0000313" key="8">
    <source>
        <dbReference type="Proteomes" id="UP000503096"/>
    </source>
</evidence>
<sequence>MLTLGRWRFTPGLVPTLAAVAMVALTLSLSRWQFNRADEKTARQALLEAREREPVLSLAASGASAEALVYRHVRAEGTYKPEGQVFIDNRQHAGRAGFHVMTPLMLDGGGAVLVNRGWIARTNAYPQPPAAPVPEGRITVAGLASIPPPRVLELSKETIAGSVWQNLSMARYRELMRIDALPVVLLAEPPSPGLVAVHDKPDLGIAKHQEYALTWLALATTVVGLWLALNLKRQPQ</sequence>
<evidence type="ECO:0000256" key="3">
    <source>
        <dbReference type="ARBA" id="ARBA00022692"/>
    </source>
</evidence>
<keyword evidence="6" id="KW-1003">Cell membrane</keyword>
<dbReference type="PANTHER" id="PTHR23427">
    <property type="entry name" value="SURFEIT LOCUS PROTEIN"/>
    <property type="match status" value="1"/>
</dbReference>
<organism evidence="7 8">
    <name type="scientific">Usitatibacter palustris</name>
    <dbReference type="NCBI Taxonomy" id="2732487"/>
    <lineage>
        <taxon>Bacteria</taxon>
        <taxon>Pseudomonadati</taxon>
        <taxon>Pseudomonadota</taxon>
        <taxon>Betaproteobacteria</taxon>
        <taxon>Nitrosomonadales</taxon>
        <taxon>Usitatibacteraceae</taxon>
        <taxon>Usitatibacter</taxon>
    </lineage>
</organism>
<gene>
    <name evidence="7" type="ORF">DSM104440_00408</name>
</gene>
<evidence type="ECO:0000313" key="7">
    <source>
        <dbReference type="EMBL" id="QJR13624.1"/>
    </source>
</evidence>
<feature type="transmembrane region" description="Helical" evidence="6">
    <location>
        <begin position="211"/>
        <end position="229"/>
    </location>
</feature>
<dbReference type="PANTHER" id="PTHR23427:SF2">
    <property type="entry name" value="SURFEIT LOCUS PROTEIN 1"/>
    <property type="match status" value="1"/>
</dbReference>
<dbReference type="EMBL" id="CP053073">
    <property type="protein sequence ID" value="QJR13624.1"/>
    <property type="molecule type" value="Genomic_DNA"/>
</dbReference>
<dbReference type="KEGG" id="upl:DSM104440_00408"/>
<protein>
    <recommendedName>
        <fullName evidence="6">SURF1-like protein</fullName>
    </recommendedName>
</protein>
<comment type="subcellular location">
    <subcellularLocation>
        <location evidence="6">Cell membrane</location>
        <topology evidence="6">Multi-pass membrane protein</topology>
    </subcellularLocation>
    <subcellularLocation>
        <location evidence="1">Membrane</location>
    </subcellularLocation>
</comment>
<evidence type="ECO:0000256" key="6">
    <source>
        <dbReference type="RuleBase" id="RU363076"/>
    </source>
</evidence>
<dbReference type="GO" id="GO:0005886">
    <property type="term" value="C:plasma membrane"/>
    <property type="evidence" value="ECO:0007669"/>
    <property type="project" value="UniProtKB-SubCell"/>
</dbReference>
<dbReference type="InParanoid" id="A0A6M4H514"/>
<dbReference type="InterPro" id="IPR002994">
    <property type="entry name" value="Surf1/Shy1"/>
</dbReference>
<reference evidence="7 8" key="1">
    <citation type="submission" date="2020-04" db="EMBL/GenBank/DDBJ databases">
        <title>Usitatibacter rugosus gen. nov., sp. nov. and Usitatibacter palustris sp. nov., novel members of Usitatibacteraceae fam. nov. within the order Nitrosomonadales isolated from soil.</title>
        <authorList>
            <person name="Huber K.J."/>
            <person name="Neumann-Schaal M."/>
            <person name="Geppert A."/>
            <person name="Luckner M."/>
            <person name="Wanner G."/>
            <person name="Overmann J."/>
        </authorList>
    </citation>
    <scope>NUCLEOTIDE SEQUENCE [LARGE SCALE GENOMIC DNA]</scope>
    <source>
        <strain evidence="7 8">Swamp67</strain>
    </source>
</reference>
<keyword evidence="3 6" id="KW-0812">Transmembrane</keyword>
<evidence type="ECO:0000256" key="4">
    <source>
        <dbReference type="ARBA" id="ARBA00022989"/>
    </source>
</evidence>
<comment type="similarity">
    <text evidence="2 6">Belongs to the SURF1 family.</text>
</comment>
<dbReference type="InterPro" id="IPR045214">
    <property type="entry name" value="Surf1/Surf4"/>
</dbReference>
<evidence type="ECO:0000256" key="5">
    <source>
        <dbReference type="ARBA" id="ARBA00023136"/>
    </source>
</evidence>
<dbReference type="Proteomes" id="UP000503096">
    <property type="component" value="Chromosome"/>
</dbReference>
<dbReference type="AlphaFoldDB" id="A0A6M4H514"/>
<comment type="caution">
    <text evidence="6">Lacks conserved residue(s) required for the propagation of feature annotation.</text>
</comment>
<name>A0A6M4H514_9PROT</name>
<proteinExistence type="inferred from homology"/>
<keyword evidence="8" id="KW-1185">Reference proteome</keyword>